<dbReference type="AlphaFoldDB" id="A0A2G4YTH1"/>
<dbReference type="InterPro" id="IPR016032">
    <property type="entry name" value="Sig_transdc_resp-reg_C-effctor"/>
</dbReference>
<feature type="domain" description="HTH luxR-type" evidence="1">
    <location>
        <begin position="607"/>
        <end position="664"/>
    </location>
</feature>
<gene>
    <name evidence="2" type="ORF">CRD36_10650</name>
</gene>
<protein>
    <recommendedName>
        <fullName evidence="1">HTH luxR-type domain-containing protein</fullName>
    </recommendedName>
</protein>
<evidence type="ECO:0000259" key="1">
    <source>
        <dbReference type="SMART" id="SM00421"/>
    </source>
</evidence>
<keyword evidence="3" id="KW-1185">Reference proteome</keyword>
<evidence type="ECO:0000313" key="3">
    <source>
        <dbReference type="Proteomes" id="UP000229730"/>
    </source>
</evidence>
<dbReference type="SUPFAM" id="SSF46689">
    <property type="entry name" value="Homeodomain-like"/>
    <property type="match status" value="1"/>
</dbReference>
<dbReference type="EMBL" id="PDEM01000023">
    <property type="protein sequence ID" value="PHZ84736.1"/>
    <property type="molecule type" value="Genomic_DNA"/>
</dbReference>
<dbReference type="Proteomes" id="UP000229730">
    <property type="component" value="Unassembled WGS sequence"/>
</dbReference>
<dbReference type="SUPFAM" id="SSF46894">
    <property type="entry name" value="C-terminal effector domain of the bipartite response regulators"/>
    <property type="match status" value="1"/>
</dbReference>
<dbReference type="InterPro" id="IPR055247">
    <property type="entry name" value="InsJ-like_HTH"/>
</dbReference>
<accession>A0A2G4YTH1</accession>
<dbReference type="InterPro" id="IPR036388">
    <property type="entry name" value="WH-like_DNA-bd_sf"/>
</dbReference>
<sequence length="671" mass="75199">MVIKYSLFSLIFIKQEALHLVKARSTKSETGLSQREAFRRTAVARVLQGESPKLVMAGSGLHLSNIYHWLDKYRANGWAGLLERSPPGRPPKLGALQDTILQKYVVDNSPPTSPLTSPTRLWTRQHIASLVTEKTGISLSITATTRLLARYAVPSGRPRTRIRHLHSGENSARAEDILAELTRLARPQHGKIFLIQLTCIAIVDTKIYCLSATTSKGEIRFSLSSLRMTPSIIKRFFKILLSDESRPIFLIFDTGQIGKIFSDGLLHQIESLFPQVMETTSLTAHPALPKILTAPSEREISDLIAHLHRSILDPLPWYEFLNRLARLLECKASLSVNLHLWYSTILSNIETLDLKNLFAVAEKSWPSHPLRTHLKAPGAIYILSDLYSPADLHHNSYYNEYLQGIQKSQNEIILYISGPLKAPRTISLTRRADQAPFGKVEKDILSRLRPSLEVALETSIRLRQTELSLKALHDAASHLNVATFILDGAGFVINSNSHAMALVTQQRALRLNQDQLICARTEDNKTLSQFIARSIQWRRAPQTRKPVEALRLEVDEDHTLGILVQPIEIIQLEKPAYIVSTNPHVIIHVSDPTKVRANMDQNLISHLFGLSLQESRLTALLATGLSVENAAQSMGVTLTTARTYLQRIYQKLGINRQSDLIQLISNSVASL</sequence>
<evidence type="ECO:0000313" key="2">
    <source>
        <dbReference type="EMBL" id="PHZ84736.1"/>
    </source>
</evidence>
<comment type="caution">
    <text evidence="2">The sequence shown here is derived from an EMBL/GenBank/DDBJ whole genome shotgun (WGS) entry which is preliminary data.</text>
</comment>
<dbReference type="SMART" id="SM00421">
    <property type="entry name" value="HTH_LUXR"/>
    <property type="match status" value="1"/>
</dbReference>
<dbReference type="GO" id="GO:0006355">
    <property type="term" value="P:regulation of DNA-templated transcription"/>
    <property type="evidence" value="ECO:0007669"/>
    <property type="project" value="InterPro"/>
</dbReference>
<dbReference type="GO" id="GO:0003677">
    <property type="term" value="F:DNA binding"/>
    <property type="evidence" value="ECO:0007669"/>
    <property type="project" value="InterPro"/>
</dbReference>
<dbReference type="Gene3D" id="1.10.10.10">
    <property type="entry name" value="Winged helix-like DNA-binding domain superfamily/Winged helix DNA-binding domain"/>
    <property type="match status" value="1"/>
</dbReference>
<dbReference type="Pfam" id="PF13518">
    <property type="entry name" value="HTH_28"/>
    <property type="match status" value="1"/>
</dbReference>
<dbReference type="InParanoid" id="A0A2G4YTH1"/>
<organism evidence="2 3">
    <name type="scientific">Paremcibacter congregatus</name>
    <dbReference type="NCBI Taxonomy" id="2043170"/>
    <lineage>
        <taxon>Bacteria</taxon>
        <taxon>Pseudomonadati</taxon>
        <taxon>Pseudomonadota</taxon>
        <taxon>Alphaproteobacteria</taxon>
        <taxon>Emcibacterales</taxon>
        <taxon>Emcibacteraceae</taxon>
        <taxon>Paremcibacter</taxon>
    </lineage>
</organism>
<dbReference type="InterPro" id="IPR009057">
    <property type="entry name" value="Homeodomain-like_sf"/>
</dbReference>
<proteinExistence type="predicted"/>
<reference evidence="2 3" key="1">
    <citation type="submission" date="2017-10" db="EMBL/GenBank/DDBJ databases">
        <title>Frigbacter circumglobatus gen. nov. sp. nov., isolated from sediment cultured in situ.</title>
        <authorList>
            <person name="Zhao Z."/>
        </authorList>
    </citation>
    <scope>NUCLEOTIDE SEQUENCE [LARGE SCALE GENOMIC DNA]</scope>
    <source>
        <strain evidence="2 3">ZYL</strain>
    </source>
</reference>
<dbReference type="InterPro" id="IPR000792">
    <property type="entry name" value="Tscrpt_reg_LuxR_C"/>
</dbReference>
<name>A0A2G4YTH1_9PROT</name>
<dbReference type="Pfam" id="PF00196">
    <property type="entry name" value="GerE"/>
    <property type="match status" value="1"/>
</dbReference>